<feature type="compositionally biased region" description="Polar residues" evidence="2">
    <location>
        <begin position="511"/>
        <end position="522"/>
    </location>
</feature>
<reference evidence="6" key="1">
    <citation type="journal article" date="2022" name="Int. J. Mol. Sci.">
        <title>Draft Genome of Tanacetum Coccineum: Genomic Comparison of Closely Related Tanacetum-Family Plants.</title>
        <authorList>
            <person name="Yamashiro T."/>
            <person name="Shiraishi A."/>
            <person name="Nakayama K."/>
            <person name="Satake H."/>
        </authorList>
    </citation>
    <scope>NUCLEOTIDE SEQUENCE</scope>
</reference>
<dbReference type="InterPro" id="IPR052035">
    <property type="entry name" value="ZnF_BED_domain_contain"/>
</dbReference>
<gene>
    <name evidence="6" type="ORF">Tco_1079695</name>
</gene>
<keyword evidence="1" id="KW-0238">DNA-binding</keyword>
<dbReference type="Pfam" id="PF14372">
    <property type="entry name" value="hAT-like_RNase-H"/>
    <property type="match status" value="1"/>
</dbReference>
<comment type="caution">
    <text evidence="6">The sequence shown here is derived from an EMBL/GenBank/DDBJ whole genome shotgun (WGS) entry which is preliminary data.</text>
</comment>
<dbReference type="PANTHER" id="PTHR46481">
    <property type="entry name" value="ZINC FINGER BED DOMAIN-CONTAINING PROTEIN 4"/>
    <property type="match status" value="1"/>
</dbReference>
<dbReference type="PANTHER" id="PTHR46481:SF7">
    <property type="entry name" value="ZINC FINGER BED DOMAIN-CONTAINING PROTEIN RICESLEEPER 2-LIKE"/>
    <property type="match status" value="1"/>
</dbReference>
<dbReference type="InterPro" id="IPR057670">
    <property type="entry name" value="SH3_retrovirus"/>
</dbReference>
<feature type="domain" description="Retroviral polymerase SH3-like" evidence="5">
    <location>
        <begin position="428"/>
        <end position="481"/>
    </location>
</feature>
<dbReference type="Proteomes" id="UP001151760">
    <property type="component" value="Unassembled WGS sequence"/>
</dbReference>
<dbReference type="InterPro" id="IPR012337">
    <property type="entry name" value="RNaseH-like_sf"/>
</dbReference>
<protein>
    <submittedName>
        <fullName evidence="6">Copia protein</fullName>
    </submittedName>
</protein>
<evidence type="ECO:0000313" key="7">
    <source>
        <dbReference type="Proteomes" id="UP001151760"/>
    </source>
</evidence>
<feature type="compositionally biased region" description="Low complexity" evidence="2">
    <location>
        <begin position="525"/>
        <end position="537"/>
    </location>
</feature>
<dbReference type="Pfam" id="PF03732">
    <property type="entry name" value="Retrotrans_gag"/>
    <property type="match status" value="1"/>
</dbReference>
<dbReference type="SUPFAM" id="SSF53098">
    <property type="entry name" value="Ribonuclease H-like"/>
    <property type="match status" value="2"/>
</dbReference>
<evidence type="ECO:0000259" key="3">
    <source>
        <dbReference type="Pfam" id="PF03732"/>
    </source>
</evidence>
<evidence type="ECO:0000256" key="2">
    <source>
        <dbReference type="SAM" id="MobiDB-lite"/>
    </source>
</evidence>
<name>A0ABQ5HSM3_9ASTR</name>
<feature type="compositionally biased region" description="Polar residues" evidence="2">
    <location>
        <begin position="274"/>
        <end position="297"/>
    </location>
</feature>
<keyword evidence="7" id="KW-1185">Reference proteome</keyword>
<dbReference type="InterPro" id="IPR005162">
    <property type="entry name" value="Retrotrans_gag_dom"/>
</dbReference>
<dbReference type="Pfam" id="PF25597">
    <property type="entry name" value="SH3_retrovirus"/>
    <property type="match status" value="1"/>
</dbReference>
<accession>A0ABQ5HSM3</accession>
<sequence>MKGKQIIFLSILVDNASSNDTAIGFMKMIFEKNHDCLLSGEWLHIRCAAHVVNLIMQDGIKHVGKSIESIRCAVKWIKKLGTRIEKFDKCARSARCDSTKTLVLDVPTRWNSTYNMLEVAHEYKDAFARYDLEDVEFGVHIRNKGHSVPTAEDWVNAKKLCHFLKTFYHITLRISKTKYVTSHTLVNELAKIRALLRTQLDCDIHGEPPTDKHLYNIANAMKPKFEKYYGEVENMNLLVYFSFILDPRNKYEFCDVVDLRGYRPMSWKGRHNQAKSCTDTDSSSTLGKRPRTSNTSNELDHEDMLRRRMKMGQSSSSLMNELDKYNGEFCEPFDKNVHFDILLSGSRVDRLVSSLNPKKEEDMDTIAKIEKVSRTPQQNDVVERRNRTLVEAARIMLIISKNPMFLWAEALVHDKKPDHTFYRVFGALCYPTNDSEDLGKLQPTADIGIFVGYAPSMKGYRIYNKRTRQIMETIHVQFDEFSEPMALVQLSTGPAPTFLMPGQIIVPVPVNSASTPSSTTIDQDAPSPSHSPLSLALQSPSSHQGVAAGSTIIQDNPFAPVDNNPFVKVFASEPSSKASSSGDVIKPKNFKSAITEDCWFQAMQDEIHEFDRLQARLVVKGYQVYVSQPEGFVDPDHPTHVYRLKKAQYSLKHAPRAWMDSCDPVDTPMVDRLKLDEDPLGIPVDQTRFRSMVGSLMYLTASRPDLVFTGLWYPKDTAMALMAYADADHASCQDTRRSTSGSTQFLRDKLVSWSSKKQKSTAISTTEAEYITMSGCCAQILWMRSQLTDYGFVFNKIPLYCDNRSAIALYCNNVQHSRSKHIDIRHHFIQEQVEKGVVELYFVTTDYQLVDIFTKALPREQFEFRLPRLGMKSMTPETLKRLQEGEEAVKHEIHLSDDETPGDEHLPNWPRDRLGEKHTTEEERLATLNLLRPLLLFPQVRVENNWLLHLAITSCAPAEETPKIMLLEKITTNPEGDQVRVDVNQPLPLGGPPGYITIQPQFFFNKDLEYLRYGSKGRNPALSISKMKAASYPDIGLEPLVPKQMWVEDVCSYDISAKYGISDWWFNRQKFYIERHDSPSHRKDVKTHMRILSVVKIKTYLRYGYDYLSKIFLRRANFQEHTIAEKDFKNLYPSDFEDLNLLLLQGHLDHLPGSDKRMLSTAVKLWTRNLVIRQRVEEFQLGIESYQMQLNLTKPGWDATGYEFKHDYTIIESPRAVIFPVNNNERKIMRFNEIYKFSDGTLTRILEALDYRVKEFKIKRLNSGTNMGGIDINTLSIKQYMALTRRDRPGVVIPVLGNDVDFEIKSQFMSELRCNLFAGTDDEDAHEHVRRVLKIIDLFHIPSATRDAVMLRVFHITLTGAAKRWKNLLPAGSISTWDLLEKAFIRKYCPPLKTAKKLEEIRNFKQVMDETLYQAWERYNDLLFKSITWQGNMNIHAIRVVHPTKERSLKEDDKVDEQDDMDMRLRMIDAATKNLQGKSEKLTQEILTSSMADEVKAKIRNEIKVKKEPVPFDLPNINQYGESTIPPIQLPGHVKEQEDEAQAFRMLESLKKLKINRSLIRAVKRMP</sequence>
<proteinExistence type="predicted"/>
<evidence type="ECO:0000256" key="1">
    <source>
        <dbReference type="ARBA" id="ARBA00023125"/>
    </source>
</evidence>
<dbReference type="InterPro" id="IPR025525">
    <property type="entry name" value="hAT-like_transposase_RNase-H"/>
</dbReference>
<evidence type="ECO:0000313" key="6">
    <source>
        <dbReference type="EMBL" id="GJT90850.1"/>
    </source>
</evidence>
<evidence type="ECO:0000259" key="5">
    <source>
        <dbReference type="Pfam" id="PF25597"/>
    </source>
</evidence>
<dbReference type="CDD" id="cd09272">
    <property type="entry name" value="RNase_HI_RT_Ty1"/>
    <property type="match status" value="1"/>
</dbReference>
<feature type="domain" description="Retrotransposon gag" evidence="3">
    <location>
        <begin position="1353"/>
        <end position="1423"/>
    </location>
</feature>
<evidence type="ECO:0000259" key="4">
    <source>
        <dbReference type="Pfam" id="PF14372"/>
    </source>
</evidence>
<dbReference type="EMBL" id="BQNB010019962">
    <property type="protein sequence ID" value="GJT90850.1"/>
    <property type="molecule type" value="Genomic_DNA"/>
</dbReference>
<organism evidence="6 7">
    <name type="scientific">Tanacetum coccineum</name>
    <dbReference type="NCBI Taxonomy" id="301880"/>
    <lineage>
        <taxon>Eukaryota</taxon>
        <taxon>Viridiplantae</taxon>
        <taxon>Streptophyta</taxon>
        <taxon>Embryophyta</taxon>
        <taxon>Tracheophyta</taxon>
        <taxon>Spermatophyta</taxon>
        <taxon>Magnoliopsida</taxon>
        <taxon>eudicotyledons</taxon>
        <taxon>Gunneridae</taxon>
        <taxon>Pentapetalae</taxon>
        <taxon>asterids</taxon>
        <taxon>campanulids</taxon>
        <taxon>Asterales</taxon>
        <taxon>Asteraceae</taxon>
        <taxon>Asteroideae</taxon>
        <taxon>Anthemideae</taxon>
        <taxon>Anthemidinae</taxon>
        <taxon>Tanacetum</taxon>
    </lineage>
</organism>
<feature type="region of interest" description="Disordered" evidence="2">
    <location>
        <begin position="511"/>
        <end position="537"/>
    </location>
</feature>
<feature type="domain" description="hAT-like transposase RNase-H fold" evidence="4">
    <location>
        <begin position="175"/>
        <end position="254"/>
    </location>
</feature>
<reference evidence="6" key="2">
    <citation type="submission" date="2022-01" db="EMBL/GenBank/DDBJ databases">
        <authorList>
            <person name="Yamashiro T."/>
            <person name="Shiraishi A."/>
            <person name="Satake H."/>
            <person name="Nakayama K."/>
        </authorList>
    </citation>
    <scope>NUCLEOTIDE SEQUENCE</scope>
</reference>
<feature type="region of interest" description="Disordered" evidence="2">
    <location>
        <begin position="268"/>
        <end position="305"/>
    </location>
</feature>